<feature type="compositionally biased region" description="Basic and acidic residues" evidence="1">
    <location>
        <begin position="44"/>
        <end position="60"/>
    </location>
</feature>
<evidence type="ECO:0000313" key="3">
    <source>
        <dbReference type="Proteomes" id="UP001501009"/>
    </source>
</evidence>
<evidence type="ECO:0000256" key="1">
    <source>
        <dbReference type="SAM" id="MobiDB-lite"/>
    </source>
</evidence>
<proteinExistence type="predicted"/>
<dbReference type="EMBL" id="BAABDE010000017">
    <property type="protein sequence ID" value="GAA3800868.1"/>
    <property type="molecule type" value="Genomic_DNA"/>
</dbReference>
<keyword evidence="3" id="KW-1185">Reference proteome</keyword>
<evidence type="ECO:0000313" key="2">
    <source>
        <dbReference type="EMBL" id="GAA3800868.1"/>
    </source>
</evidence>
<organism evidence="2 3">
    <name type="scientific">Streptomyces coacervatus</name>
    <dbReference type="NCBI Taxonomy" id="647381"/>
    <lineage>
        <taxon>Bacteria</taxon>
        <taxon>Bacillati</taxon>
        <taxon>Actinomycetota</taxon>
        <taxon>Actinomycetes</taxon>
        <taxon>Kitasatosporales</taxon>
        <taxon>Streptomycetaceae</taxon>
        <taxon>Streptomyces</taxon>
    </lineage>
</organism>
<feature type="region of interest" description="Disordered" evidence="1">
    <location>
        <begin position="37"/>
        <end position="60"/>
    </location>
</feature>
<reference evidence="3" key="1">
    <citation type="journal article" date="2019" name="Int. J. Syst. Evol. Microbiol.">
        <title>The Global Catalogue of Microorganisms (GCM) 10K type strain sequencing project: providing services to taxonomists for standard genome sequencing and annotation.</title>
        <authorList>
            <consortium name="The Broad Institute Genomics Platform"/>
            <consortium name="The Broad Institute Genome Sequencing Center for Infectious Disease"/>
            <person name="Wu L."/>
            <person name="Ma J."/>
        </authorList>
    </citation>
    <scope>NUCLEOTIDE SEQUENCE [LARGE SCALE GENOMIC DNA]</scope>
    <source>
        <strain evidence="3">JCM 17138</strain>
    </source>
</reference>
<protein>
    <recommendedName>
        <fullName evidence="4">Transposase</fullName>
    </recommendedName>
</protein>
<name>A0ABP7HT00_9ACTN</name>
<comment type="caution">
    <text evidence="2">The sequence shown here is derived from an EMBL/GenBank/DDBJ whole genome shotgun (WGS) entry which is preliminary data.</text>
</comment>
<evidence type="ECO:0008006" key="4">
    <source>
        <dbReference type="Google" id="ProtNLM"/>
    </source>
</evidence>
<sequence length="60" mass="6789">MIEAQCRYVPGSKALARYLDDLVPWQDNPTVLMRRAAARPPGRMRRDGDHAEPGRAELRG</sequence>
<dbReference type="Proteomes" id="UP001501009">
    <property type="component" value="Unassembled WGS sequence"/>
</dbReference>
<gene>
    <name evidence="2" type="ORF">GCM10022403_038920</name>
</gene>
<accession>A0ABP7HT00</accession>